<dbReference type="Gene3D" id="2.10.25.10">
    <property type="entry name" value="Laminin"/>
    <property type="match status" value="2"/>
</dbReference>
<proteinExistence type="predicted"/>
<feature type="disulfide bond" evidence="1">
    <location>
        <begin position="280"/>
        <end position="289"/>
    </location>
</feature>
<accession>A0A8X6IIF0</accession>
<comment type="caution">
    <text evidence="1">Lacks conserved residue(s) required for the propagation of feature annotation.</text>
</comment>
<gene>
    <name evidence="3" type="ORF">NPIL_400162</name>
</gene>
<name>A0A8X6IIF0_NEPPI</name>
<dbReference type="OrthoDB" id="7434474at2759"/>
<keyword evidence="1" id="KW-1015">Disulfide bond</keyword>
<reference evidence="3" key="1">
    <citation type="submission" date="2020-08" db="EMBL/GenBank/DDBJ databases">
        <title>Multicomponent nature underlies the extraordinary mechanical properties of spider dragline silk.</title>
        <authorList>
            <person name="Kono N."/>
            <person name="Nakamura H."/>
            <person name="Mori M."/>
            <person name="Yoshida Y."/>
            <person name="Ohtoshi R."/>
            <person name="Malay A.D."/>
            <person name="Moran D.A.P."/>
            <person name="Tomita M."/>
            <person name="Numata K."/>
            <person name="Arakawa K."/>
        </authorList>
    </citation>
    <scope>NUCLEOTIDE SEQUENCE</scope>
</reference>
<feature type="domain" description="EGF-like" evidence="2">
    <location>
        <begin position="259"/>
        <end position="290"/>
    </location>
</feature>
<sequence length="437" mass="48713">MLLLQGLRLGLMTTPAEENISEISSNSIYFIEACDCGKNGKCYFSDEDEQQCKCDTGFLVIQGELKYCKGCDCGKNGKCYFSDEGEQVCECDIGYSVTQKEGNKFCQECDCGKNGKCYFDNEGQKQCDCDLGSLIAVKEGNTYCHECDCGNNGKCYFGDEGEQECECNIGFSVREKEGIKYCQECDCGKDGKCYFGVKGEQECECDIGFSVREKEGNKYCQGCDCGKNGKCYFDDRGEKECYCNSGYIVTEKEGNKYCRKICDKECLNGGSCDENGLCKCKPRTSGDDCSIIDDCYKLGCDFADARCVYDKGNEVAMCQCNNKTHLYADGKCRATCYEDKDCNKGRVCTRTEKGKYLCECPPNFKGAMCEINVLCEVLEYTCRTMNAQCVVKGSKAFCICPSGKNLDMKSGLCVDICNLEHCVYGRCEMVDSRFKCR</sequence>
<dbReference type="Proteomes" id="UP000887013">
    <property type="component" value="Unassembled WGS sequence"/>
</dbReference>
<dbReference type="EMBL" id="BMAW01090976">
    <property type="protein sequence ID" value="GFS47295.1"/>
    <property type="molecule type" value="Genomic_DNA"/>
</dbReference>
<dbReference type="PROSITE" id="PS00022">
    <property type="entry name" value="EGF_1"/>
    <property type="match status" value="2"/>
</dbReference>
<organism evidence="3 4">
    <name type="scientific">Nephila pilipes</name>
    <name type="common">Giant wood spider</name>
    <name type="synonym">Nephila maculata</name>
    <dbReference type="NCBI Taxonomy" id="299642"/>
    <lineage>
        <taxon>Eukaryota</taxon>
        <taxon>Metazoa</taxon>
        <taxon>Ecdysozoa</taxon>
        <taxon>Arthropoda</taxon>
        <taxon>Chelicerata</taxon>
        <taxon>Arachnida</taxon>
        <taxon>Araneae</taxon>
        <taxon>Araneomorphae</taxon>
        <taxon>Entelegynae</taxon>
        <taxon>Araneoidea</taxon>
        <taxon>Nephilidae</taxon>
        <taxon>Nephila</taxon>
    </lineage>
</organism>
<evidence type="ECO:0000259" key="2">
    <source>
        <dbReference type="PROSITE" id="PS50026"/>
    </source>
</evidence>
<evidence type="ECO:0000313" key="3">
    <source>
        <dbReference type="EMBL" id="GFS47295.1"/>
    </source>
</evidence>
<protein>
    <recommendedName>
        <fullName evidence="2">EGF-like domain-containing protein</fullName>
    </recommendedName>
</protein>
<evidence type="ECO:0000256" key="1">
    <source>
        <dbReference type="PROSITE-ProRule" id="PRU00076"/>
    </source>
</evidence>
<dbReference type="SMART" id="SM00181">
    <property type="entry name" value="EGF"/>
    <property type="match status" value="7"/>
</dbReference>
<keyword evidence="4" id="KW-1185">Reference proteome</keyword>
<dbReference type="InterPro" id="IPR000742">
    <property type="entry name" value="EGF"/>
</dbReference>
<keyword evidence="1" id="KW-0245">EGF-like domain</keyword>
<feature type="domain" description="EGF-like" evidence="2">
    <location>
        <begin position="338"/>
        <end position="370"/>
    </location>
</feature>
<feature type="disulfide bond" evidence="1">
    <location>
        <begin position="360"/>
        <end position="369"/>
    </location>
</feature>
<dbReference type="AlphaFoldDB" id="A0A8X6IIF0"/>
<feature type="disulfide bond" evidence="1">
    <location>
        <begin position="262"/>
        <end position="272"/>
    </location>
</feature>
<evidence type="ECO:0000313" key="4">
    <source>
        <dbReference type="Proteomes" id="UP000887013"/>
    </source>
</evidence>
<dbReference type="PROSITE" id="PS50026">
    <property type="entry name" value="EGF_3"/>
    <property type="match status" value="2"/>
</dbReference>
<comment type="caution">
    <text evidence="3">The sequence shown here is derived from an EMBL/GenBank/DDBJ whole genome shotgun (WGS) entry which is preliminary data.</text>
</comment>